<comment type="caution">
    <text evidence="2">The sequence shown here is derived from an EMBL/GenBank/DDBJ whole genome shotgun (WGS) entry which is preliminary data.</text>
</comment>
<dbReference type="Proteomes" id="UP001222325">
    <property type="component" value="Unassembled WGS sequence"/>
</dbReference>
<keyword evidence="3" id="KW-1185">Reference proteome</keyword>
<evidence type="ECO:0000313" key="2">
    <source>
        <dbReference type="EMBL" id="KAJ7075234.1"/>
    </source>
</evidence>
<feature type="region of interest" description="Disordered" evidence="1">
    <location>
        <begin position="1"/>
        <end position="68"/>
    </location>
</feature>
<organism evidence="2 3">
    <name type="scientific">Mycena belliarum</name>
    <dbReference type="NCBI Taxonomy" id="1033014"/>
    <lineage>
        <taxon>Eukaryota</taxon>
        <taxon>Fungi</taxon>
        <taxon>Dikarya</taxon>
        <taxon>Basidiomycota</taxon>
        <taxon>Agaricomycotina</taxon>
        <taxon>Agaricomycetes</taxon>
        <taxon>Agaricomycetidae</taxon>
        <taxon>Agaricales</taxon>
        <taxon>Marasmiineae</taxon>
        <taxon>Mycenaceae</taxon>
        <taxon>Mycena</taxon>
    </lineage>
</organism>
<feature type="compositionally biased region" description="Pro residues" evidence="1">
    <location>
        <begin position="18"/>
        <end position="34"/>
    </location>
</feature>
<evidence type="ECO:0000313" key="3">
    <source>
        <dbReference type="Proteomes" id="UP001222325"/>
    </source>
</evidence>
<reference evidence="2" key="1">
    <citation type="submission" date="2023-03" db="EMBL/GenBank/DDBJ databases">
        <title>Massive genome expansion in bonnet fungi (Mycena s.s.) driven by repeated elements and novel gene families across ecological guilds.</title>
        <authorList>
            <consortium name="Lawrence Berkeley National Laboratory"/>
            <person name="Harder C.B."/>
            <person name="Miyauchi S."/>
            <person name="Viragh M."/>
            <person name="Kuo A."/>
            <person name="Thoen E."/>
            <person name="Andreopoulos B."/>
            <person name="Lu D."/>
            <person name="Skrede I."/>
            <person name="Drula E."/>
            <person name="Henrissat B."/>
            <person name="Morin E."/>
            <person name="Kohler A."/>
            <person name="Barry K."/>
            <person name="LaButti K."/>
            <person name="Morin E."/>
            <person name="Salamov A."/>
            <person name="Lipzen A."/>
            <person name="Mereny Z."/>
            <person name="Hegedus B."/>
            <person name="Baldrian P."/>
            <person name="Stursova M."/>
            <person name="Weitz H."/>
            <person name="Taylor A."/>
            <person name="Grigoriev I.V."/>
            <person name="Nagy L.G."/>
            <person name="Martin F."/>
            <person name="Kauserud H."/>
        </authorList>
    </citation>
    <scope>NUCLEOTIDE SEQUENCE</scope>
    <source>
        <strain evidence="2">CBHHK173m</strain>
    </source>
</reference>
<gene>
    <name evidence="2" type="ORF">B0H15DRAFT_956639</name>
</gene>
<protein>
    <submittedName>
        <fullName evidence="2">Uncharacterized protein</fullName>
    </submittedName>
</protein>
<evidence type="ECO:0000256" key="1">
    <source>
        <dbReference type="SAM" id="MobiDB-lite"/>
    </source>
</evidence>
<feature type="compositionally biased region" description="Low complexity" evidence="1">
    <location>
        <begin position="50"/>
        <end position="60"/>
    </location>
</feature>
<dbReference type="AlphaFoldDB" id="A0AAD6TQ30"/>
<sequence length="340" mass="37412">MDSEEDDLDQIMNRPSSPVAPPILDPDLPEPPSSPRSLFLDQSIVPPSSPSNGSTTVSSNPRKRPAEDVTQLAGTVARKAKLGSEDREAMNLFAKASLEEQRLLTYGQLLKVSRQLATIHPPDAVYHIPAILKNKIAKHSARNVLSPFVSAYKADDIALKQVSDVLLKYPGWGFTKAVKADKTKLGRINKMIQKDLTDIRCDAKRIIGDSIWLPSAPRAKRKFEKRQEPQNIISLCEALVSMPSVKSANIPVTFDMLGRVSFLRALLIKHPDETTYWEKVDARLVKIRTTAKNDKVEISKAIAKCLKADQATHGTADIDALRAAAVDAPVDGHDSDNEEV</sequence>
<dbReference type="EMBL" id="JARJCN010000100">
    <property type="protein sequence ID" value="KAJ7075234.1"/>
    <property type="molecule type" value="Genomic_DNA"/>
</dbReference>
<proteinExistence type="predicted"/>
<accession>A0AAD6TQ30</accession>
<name>A0AAD6TQ30_9AGAR</name>